<name>A0A8H3FAI7_9LECA</name>
<dbReference type="GO" id="GO:0005835">
    <property type="term" value="C:fatty acid synthase complex"/>
    <property type="evidence" value="ECO:0007669"/>
    <property type="project" value="InterPro"/>
</dbReference>
<evidence type="ECO:0000256" key="2">
    <source>
        <dbReference type="ARBA" id="ARBA00012948"/>
    </source>
</evidence>
<evidence type="ECO:0000256" key="12">
    <source>
        <dbReference type="ARBA" id="ARBA00048508"/>
    </source>
</evidence>
<reference evidence="19" key="1">
    <citation type="submission" date="2021-03" db="EMBL/GenBank/DDBJ databases">
        <authorList>
            <person name="Tagirdzhanova G."/>
        </authorList>
    </citation>
    <scope>NUCLEOTIDE SEQUENCE</scope>
</reference>
<dbReference type="InterPro" id="IPR020841">
    <property type="entry name" value="PKS_Beta-ketoAc_synthase_dom"/>
</dbReference>
<dbReference type="InterPro" id="IPR016039">
    <property type="entry name" value="Thiolase-like"/>
</dbReference>
<evidence type="ECO:0000259" key="18">
    <source>
        <dbReference type="PROSITE" id="PS52004"/>
    </source>
</evidence>
<dbReference type="PANTHER" id="PTHR10982:SF21">
    <property type="entry name" value="FATTY ACID SYNTHASE SUBUNIT BETA"/>
    <property type="match status" value="1"/>
</dbReference>
<dbReference type="GO" id="GO:0042759">
    <property type="term" value="P:long-chain fatty acid biosynthetic process"/>
    <property type="evidence" value="ECO:0007669"/>
    <property type="project" value="UniProtKB-UniRule"/>
</dbReference>
<dbReference type="PROSITE" id="PS52004">
    <property type="entry name" value="KS3_2"/>
    <property type="match status" value="1"/>
</dbReference>
<keyword evidence="11" id="KW-0443">Lipid metabolism</keyword>
<protein>
    <recommendedName>
        <fullName evidence="4">Fatty acid synthase subunit alpha</fullName>
        <ecNumber evidence="2">1.1.1.100</ecNumber>
        <ecNumber evidence="3">2.3.1.41</ecNumber>
    </recommendedName>
</protein>
<dbReference type="FunFam" id="3.90.25.70:FF:000001">
    <property type="entry name" value="Fatty acid synthase subunit alpha"/>
    <property type="match status" value="1"/>
</dbReference>
<feature type="region of interest" description="Disordered" evidence="16">
    <location>
        <begin position="86"/>
        <end position="124"/>
    </location>
</feature>
<dbReference type="InterPro" id="IPR050830">
    <property type="entry name" value="Fungal_FAS"/>
</dbReference>
<evidence type="ECO:0000256" key="10">
    <source>
        <dbReference type="ARBA" id="ARBA00023002"/>
    </source>
</evidence>
<evidence type="ECO:0000256" key="11">
    <source>
        <dbReference type="ARBA" id="ARBA00023160"/>
    </source>
</evidence>
<dbReference type="InterPro" id="IPR040899">
    <property type="entry name" value="Fas_alpha_ACP"/>
</dbReference>
<evidence type="ECO:0000256" key="14">
    <source>
        <dbReference type="PIRSR" id="PIRSR000454-1"/>
    </source>
</evidence>
<dbReference type="CDD" id="cd00828">
    <property type="entry name" value="elong_cond_enzymes"/>
    <property type="match status" value="1"/>
</dbReference>
<dbReference type="InterPro" id="IPR016035">
    <property type="entry name" value="Acyl_Trfase/lysoPLipase"/>
</dbReference>
<dbReference type="InterPro" id="IPR041550">
    <property type="entry name" value="FASI_helical"/>
</dbReference>
<dbReference type="SUPFAM" id="SSF53901">
    <property type="entry name" value="Thiolase-like"/>
    <property type="match status" value="2"/>
</dbReference>
<keyword evidence="11" id="KW-0444">Lipid biosynthesis</keyword>
<dbReference type="SMART" id="SM00825">
    <property type="entry name" value="PKS_KS"/>
    <property type="match status" value="1"/>
</dbReference>
<dbReference type="InterPro" id="IPR014031">
    <property type="entry name" value="Ketoacyl_synth_C"/>
</dbReference>
<dbReference type="Gene3D" id="3.30.70.2490">
    <property type="match status" value="1"/>
</dbReference>
<dbReference type="PROSITE" id="PS50075">
    <property type="entry name" value="CARRIER"/>
    <property type="match status" value="1"/>
</dbReference>
<evidence type="ECO:0000256" key="3">
    <source>
        <dbReference type="ARBA" id="ARBA00013191"/>
    </source>
</evidence>
<evidence type="ECO:0000259" key="17">
    <source>
        <dbReference type="PROSITE" id="PS50075"/>
    </source>
</evidence>
<dbReference type="Gene3D" id="3.40.47.10">
    <property type="match status" value="1"/>
</dbReference>
<dbReference type="InterPro" id="IPR026025">
    <property type="entry name" value="FAS_alpha_yeast"/>
</dbReference>
<evidence type="ECO:0000256" key="13">
    <source>
        <dbReference type="PIRNR" id="PIRNR000454"/>
    </source>
</evidence>
<dbReference type="FunFam" id="3.30.70.2490:FF:000001">
    <property type="entry name" value="Fatty acid synthase subunit alpha"/>
    <property type="match status" value="1"/>
</dbReference>
<evidence type="ECO:0000313" key="19">
    <source>
        <dbReference type="EMBL" id="CAF9921076.1"/>
    </source>
</evidence>
<dbReference type="PANTHER" id="PTHR10982">
    <property type="entry name" value="MALONYL COA-ACYL CARRIER PROTEIN TRANSACYLASE"/>
    <property type="match status" value="1"/>
</dbReference>
<comment type="caution">
    <text evidence="19">The sequence shown here is derived from an EMBL/GenBank/DDBJ whole genome shotgun (WGS) entry which is preliminary data.</text>
</comment>
<evidence type="ECO:0000256" key="1">
    <source>
        <dbReference type="ARBA" id="ARBA00007485"/>
    </source>
</evidence>
<dbReference type="GO" id="GO:0004315">
    <property type="term" value="F:3-oxoacyl-[acyl-carrier-protein] synthase activity"/>
    <property type="evidence" value="ECO:0007669"/>
    <property type="project" value="UniProtKB-EC"/>
</dbReference>
<evidence type="ECO:0000256" key="7">
    <source>
        <dbReference type="ARBA" id="ARBA00022679"/>
    </source>
</evidence>
<feature type="domain" description="Carrier" evidence="17">
    <location>
        <begin position="152"/>
        <end position="227"/>
    </location>
</feature>
<dbReference type="GO" id="GO:0004316">
    <property type="term" value="F:3-oxoacyl-[acyl-carrier-protein] reductase (NADPH) activity"/>
    <property type="evidence" value="ECO:0007669"/>
    <property type="project" value="UniProtKB-EC"/>
</dbReference>
<evidence type="ECO:0000256" key="6">
    <source>
        <dbReference type="ARBA" id="ARBA00022553"/>
    </source>
</evidence>
<dbReference type="GO" id="GO:0044550">
    <property type="term" value="P:secondary metabolite biosynthetic process"/>
    <property type="evidence" value="ECO:0007669"/>
    <property type="project" value="UniProtKB-ARBA"/>
</dbReference>
<feature type="modified residue" description="O-(pantetheine 4'-phosphoryl)serine" evidence="15">
    <location>
        <position position="187"/>
    </location>
</feature>
<dbReference type="Gene3D" id="3.90.25.70">
    <property type="match status" value="1"/>
</dbReference>
<dbReference type="EC" id="2.3.1.41" evidence="3"/>
<dbReference type="Pfam" id="PF18314">
    <property type="entry name" value="FAS_I_H"/>
    <property type="match status" value="1"/>
</dbReference>
<keyword evidence="9" id="KW-0521">NADP</keyword>
<dbReference type="CDD" id="cd08950">
    <property type="entry name" value="KR_fFAS_SDR_c_like"/>
    <property type="match status" value="1"/>
</dbReference>
<gene>
    <name evidence="19" type="ORF">ALECFALPRED_001707</name>
</gene>
<keyword evidence="7 13" id="KW-0808">Transferase</keyword>
<dbReference type="Gene3D" id="3.40.50.720">
    <property type="entry name" value="NAD(P)-binding Rossmann-like Domain"/>
    <property type="match status" value="1"/>
</dbReference>
<dbReference type="InterPro" id="IPR018201">
    <property type="entry name" value="Ketoacyl_synth_AS"/>
</dbReference>
<accession>A0A8H3FAI7</accession>
<dbReference type="Proteomes" id="UP000664203">
    <property type="component" value="Unassembled WGS sequence"/>
</dbReference>
<comment type="catalytic activity">
    <reaction evidence="12">
        <text>a (3R)-hydroxyacyl-[ACP] + NADP(+) = a 3-oxoacyl-[ACP] + NADPH + H(+)</text>
        <dbReference type="Rhea" id="RHEA:17397"/>
        <dbReference type="Rhea" id="RHEA-COMP:9916"/>
        <dbReference type="Rhea" id="RHEA-COMP:9945"/>
        <dbReference type="ChEBI" id="CHEBI:15378"/>
        <dbReference type="ChEBI" id="CHEBI:57783"/>
        <dbReference type="ChEBI" id="CHEBI:58349"/>
        <dbReference type="ChEBI" id="CHEBI:78776"/>
        <dbReference type="ChEBI" id="CHEBI:78827"/>
        <dbReference type="EC" id="1.1.1.100"/>
    </reaction>
</comment>
<dbReference type="GO" id="GO:0004312">
    <property type="term" value="F:fatty acid synthase activity"/>
    <property type="evidence" value="ECO:0007669"/>
    <property type="project" value="InterPro"/>
</dbReference>
<dbReference type="Pfam" id="PF18325">
    <property type="entry name" value="Fas_alpha_ACP"/>
    <property type="match status" value="1"/>
</dbReference>
<evidence type="ECO:0000256" key="5">
    <source>
        <dbReference type="ARBA" id="ARBA00022450"/>
    </source>
</evidence>
<proteinExistence type="inferred from homology"/>
<feature type="active site" description="For beta-ketoacyl synthase activity" evidence="14">
    <location>
        <position position="1206"/>
    </location>
</feature>
<evidence type="ECO:0000256" key="8">
    <source>
        <dbReference type="ARBA" id="ARBA00022832"/>
    </source>
</evidence>
<dbReference type="InterPro" id="IPR014030">
    <property type="entry name" value="Ketoacyl_synth_N"/>
</dbReference>
<keyword evidence="10" id="KW-0560">Oxidoreductase</keyword>
<evidence type="ECO:0000256" key="16">
    <source>
        <dbReference type="SAM" id="MobiDB-lite"/>
    </source>
</evidence>
<dbReference type="GO" id="GO:0008897">
    <property type="term" value="F:holo-[acyl-carrier-protein] synthase activity"/>
    <property type="evidence" value="ECO:0007669"/>
    <property type="project" value="InterPro"/>
</dbReference>
<sequence length="1609" mass="175338">MTQQHDQELAHVLLTELLAYQFAMPVRWTETQSVLFDQVKAETLIEFGPSPTLLKMAMKTLEQFNAESDAANGIRRTLLSTSANYDEISHETGPPTESGEVEGQKPEGNVTPSRGAVNQAPASVPDVPVPPLDLVKASVTVKADIPIPDVPVPALESVKALVAGSLKKPSSDIKLDDSIRTLSGGRSTVQNEIIGDMLAEFGPLADDVENVPIKELALTIQKTYDGKLQKCLRTRVEKMIASKMPGSFGSTSVRTFLSDRWGLASGRQDAVLLISLSQQPAARFKKTEDAEAFLDGIAQGYMDGAGLTKPASSPTTVVNLQQTVLDSKVVQELRDDHNSLRRKVASLLLSEHDGTPPSYMTTQDEIWTRVQADKLDIYEGELGDDFSSGIKPQFKAKQQRSYDSSWNWGHVDLLILYYKCLGTRDAQELSRQELLSVQATFRNRWNGRMERVRQYLLGHLSARKDLAAELTRKLLESLGASEVEKDLNQTLVCDPCDHTSSSSPENGENSWSIIPGLGLTTSDDQVPSSPKPLEPHSLHILRRRGPSWVSHKSLTAYVTNQNCAAPSNTFTGKDVLITGAGPNSIGITLLPFLLQGGARVVVVTSRPMPDAGPIYQKIFASHGGKGSKLVVLPCNQGSKQDIGDLIAHIYDTVNGLGWDLDFILPFAALAEKGHEIDNLDSKSELAHRVMMTNVLRLMGAVKLAKEAKGSRTRPAHVLLPLSPNMGTFGNDGLYSESKMGLMAVLNKWSSESWSDYLSLCGVIIGWTRGTGLMAANDAIAEEVAKLGVTTFSTEEMGRHILSVLSDPVVSVCQTECLMVDLSGGMNSDPGLAAYLAKIRQSMRESEEIKRALADEKVLDMDAAGGEPRSTLPSYNSPPPEPPLVDLELGFPVLLDYTTEIQPLHAKLDGMVDLESVVVVVGFAEIGPWGNSRTRWDMEVNGELSLQGCIELAWMTGLIKHNPTLTFSNDGAATAGWIDVATGTPVGDIEVKAKYEKRILEHTGLRLIDPSPLDHVSRDKKQVLQEIVVQHDMEPFAASYDTAMEFVREQGDKVQIEQIPKSDEYSVRLRKGAILMIPKATIYDRIVGGQLPTGWDPQAYGLPRDLCDSIDRCTLMALVCAAEAFLSAGITDVYELYETMHLSELANCVGSGMGGSRSLQKLFRQRYLDRQVQNDILAETFINTTGAWLNMLLMSSAGPTRTPVGACATALESLNQGYDLIANGAAKVCLVGGFDDMIQDTSAEFANMRATNNSVQDMSQGRAPYETSRPTASSRSGFVESEGCGMQVLTSAKVALELGLPIRAVVAHVATASDGVGRSVPAPGKGIMANVRESSALGPSPLLAIDYRRQLLAQSLNSIREHKNLYPSKTESDSTFEDEFEAATQREEREARRRFGNAFWTHDPRISPLRGALAVWNLTADDIGVVSLHGTSTELNEKNEVEVLHRQLSQLGRSAGNAALAVCQKYLTGHPKGAAAAWMLNGCCQILDAGIVPGNRNADNIDAALEPWEHLVFPDRAIRVHEVKAFSVTSFGFGQKGAQALGVHPRFLFATLGPQKYDRYCADRQKRYAKAKQHFQNAFYGGKMVTLKDEPPYPKTQQLEALVDASARFG</sequence>
<evidence type="ECO:0000256" key="15">
    <source>
        <dbReference type="PIRSR" id="PIRSR000454-4"/>
    </source>
</evidence>
<comment type="similarity">
    <text evidence="1 13">Belongs to the thiolase-like superfamily. Fungal fatty acid synthetase subunit alpha family.</text>
</comment>
<evidence type="ECO:0000256" key="9">
    <source>
        <dbReference type="ARBA" id="ARBA00022857"/>
    </source>
</evidence>
<dbReference type="SUPFAM" id="SSF51735">
    <property type="entry name" value="NAD(P)-binding Rossmann-fold domains"/>
    <property type="match status" value="1"/>
</dbReference>
<dbReference type="OrthoDB" id="5304988at2759"/>
<keyword evidence="5 13" id="KW-0596">Phosphopantetheine</keyword>
<dbReference type="EC" id="1.1.1.100" evidence="2"/>
<dbReference type="EMBL" id="CAJPDR010000142">
    <property type="protein sequence ID" value="CAF9921076.1"/>
    <property type="molecule type" value="Genomic_DNA"/>
</dbReference>
<dbReference type="PROSITE" id="PS00606">
    <property type="entry name" value="KS3_1"/>
    <property type="match status" value="1"/>
</dbReference>
<evidence type="ECO:0000256" key="4">
    <source>
        <dbReference type="ARBA" id="ARBA00014008"/>
    </source>
</evidence>
<keyword evidence="6" id="KW-0597">Phosphoprotein</keyword>
<feature type="domain" description="Ketosynthase family 3 (KS3)" evidence="18">
    <location>
        <begin position="1021"/>
        <end position="1543"/>
    </location>
</feature>
<keyword evidence="11" id="KW-0275">Fatty acid biosynthesis</keyword>
<dbReference type="Pfam" id="PF00109">
    <property type="entry name" value="ketoacyl-synt"/>
    <property type="match status" value="1"/>
</dbReference>
<dbReference type="Pfam" id="PF02801">
    <property type="entry name" value="Ketoacyl-synt_C"/>
    <property type="match status" value="1"/>
</dbReference>
<dbReference type="InterPro" id="IPR047224">
    <property type="entry name" value="FAS_alpha_su_C"/>
</dbReference>
<dbReference type="InterPro" id="IPR009081">
    <property type="entry name" value="PP-bd_ACP"/>
</dbReference>
<dbReference type="InterPro" id="IPR036291">
    <property type="entry name" value="NAD(P)-bd_dom_sf"/>
</dbReference>
<dbReference type="PIRSF" id="PIRSF000454">
    <property type="entry name" value="FAS_yeast_alpha"/>
    <property type="match status" value="1"/>
</dbReference>
<keyword evidence="8" id="KW-0276">Fatty acid metabolism</keyword>
<organism evidence="19 20">
    <name type="scientific">Alectoria fallacina</name>
    <dbReference type="NCBI Taxonomy" id="1903189"/>
    <lineage>
        <taxon>Eukaryota</taxon>
        <taxon>Fungi</taxon>
        <taxon>Dikarya</taxon>
        <taxon>Ascomycota</taxon>
        <taxon>Pezizomycotina</taxon>
        <taxon>Lecanoromycetes</taxon>
        <taxon>OSLEUM clade</taxon>
        <taxon>Lecanoromycetidae</taxon>
        <taxon>Lecanorales</taxon>
        <taxon>Lecanorineae</taxon>
        <taxon>Parmeliaceae</taxon>
        <taxon>Alectoria</taxon>
    </lineage>
</organism>
<dbReference type="SUPFAM" id="SSF52151">
    <property type="entry name" value="FabD/lysophospholipase-like"/>
    <property type="match status" value="1"/>
</dbReference>
<evidence type="ECO:0000313" key="20">
    <source>
        <dbReference type="Proteomes" id="UP000664203"/>
    </source>
</evidence>
<feature type="region of interest" description="Disordered" evidence="16">
    <location>
        <begin position="1254"/>
        <end position="1276"/>
    </location>
</feature>
<keyword evidence="20" id="KW-1185">Reference proteome</keyword>